<keyword evidence="6 9" id="KW-1133">Transmembrane helix</keyword>
<evidence type="ECO:0000256" key="9">
    <source>
        <dbReference type="RuleBase" id="RU368033"/>
    </source>
</evidence>
<keyword evidence="7 9" id="KW-0472">Membrane</keyword>
<proteinExistence type="inferred from homology"/>
<evidence type="ECO:0000256" key="2">
    <source>
        <dbReference type="ARBA" id="ARBA00007324"/>
    </source>
</evidence>
<dbReference type="Pfam" id="PF06703">
    <property type="entry name" value="SPC25"/>
    <property type="match status" value="1"/>
</dbReference>
<evidence type="ECO:0000256" key="1">
    <source>
        <dbReference type="ARBA" id="ARBA00004477"/>
    </source>
</evidence>
<evidence type="ECO:0000256" key="4">
    <source>
        <dbReference type="ARBA" id="ARBA00022692"/>
    </source>
</evidence>
<reference evidence="10 11" key="1">
    <citation type="journal article" date="2024" name="BMC Biol.">
        <title>Comparative genomics of Ascetosporea gives new insight into the evolutionary basis for animal parasitism in Rhizaria.</title>
        <authorList>
            <person name="Hiltunen Thoren M."/>
            <person name="Onut-Brannstrom I."/>
            <person name="Alfjorden A."/>
            <person name="Peckova H."/>
            <person name="Swords F."/>
            <person name="Hooper C."/>
            <person name="Holzer A.S."/>
            <person name="Bass D."/>
            <person name="Burki F."/>
        </authorList>
    </citation>
    <scope>NUCLEOTIDE SEQUENCE [LARGE SCALE GENOMIC DNA]</scope>
    <source>
        <strain evidence="10">20-A016</strain>
    </source>
</reference>
<keyword evidence="4 9" id="KW-0812">Transmembrane</keyword>
<feature type="transmembrane region" description="Helical" evidence="9">
    <location>
        <begin position="71"/>
        <end position="92"/>
    </location>
</feature>
<accession>A0ABV2AEP4</accession>
<dbReference type="InterPro" id="IPR009582">
    <property type="entry name" value="Spc2/SPCS2"/>
</dbReference>
<name>A0ABV2AEP4_9EUKA</name>
<comment type="subcellular location">
    <subcellularLocation>
        <location evidence="1 9">Endoplasmic reticulum membrane</location>
        <topology evidence="1 9">Multi-pass membrane protein</topology>
    </subcellularLocation>
</comment>
<evidence type="ECO:0000256" key="5">
    <source>
        <dbReference type="ARBA" id="ARBA00022824"/>
    </source>
</evidence>
<keyword evidence="5 9" id="KW-0256">Endoplasmic reticulum</keyword>
<evidence type="ECO:0000256" key="6">
    <source>
        <dbReference type="ARBA" id="ARBA00022989"/>
    </source>
</evidence>
<dbReference type="EMBL" id="JBDODL010000020">
    <property type="protein sequence ID" value="MES1918151.1"/>
    <property type="molecule type" value="Genomic_DNA"/>
</dbReference>
<protein>
    <recommendedName>
        <fullName evidence="3 9">Signal peptidase complex subunit 2</fullName>
    </recommendedName>
</protein>
<organism evidence="10 11">
    <name type="scientific">Bonamia ostreae</name>
    <dbReference type="NCBI Taxonomy" id="126728"/>
    <lineage>
        <taxon>Eukaryota</taxon>
        <taxon>Sar</taxon>
        <taxon>Rhizaria</taxon>
        <taxon>Endomyxa</taxon>
        <taxon>Ascetosporea</taxon>
        <taxon>Haplosporida</taxon>
        <taxon>Bonamia</taxon>
    </lineage>
</organism>
<keyword evidence="11" id="KW-1185">Reference proteome</keyword>
<evidence type="ECO:0000256" key="3">
    <source>
        <dbReference type="ARBA" id="ARBA00017057"/>
    </source>
</evidence>
<feature type="transmembrane region" description="Helical" evidence="9">
    <location>
        <begin position="41"/>
        <end position="59"/>
    </location>
</feature>
<dbReference type="PANTHER" id="PTHR13085">
    <property type="entry name" value="MICROSOMAL SIGNAL PEPTIDASE 25 KDA SUBUNIT"/>
    <property type="match status" value="1"/>
</dbReference>
<sequence length="182" mass="21066">MSSEGFKANLTSSASIKSTCDDYVLKWIKTKNVKISRKMENFKIFMLSCCVAMTLYAHYNKTPFPKNSYILVSAFVTYWAINLLINLCEYYYGKDNIVSARTTKATGNVSEGIKIKIDTKIEEFSIFYQICIRAFSRNERKKWLKTIRATEIYTAKGCLVEPLFEDILNDLFSRIDFGKKNK</sequence>
<evidence type="ECO:0000313" key="11">
    <source>
        <dbReference type="Proteomes" id="UP001439008"/>
    </source>
</evidence>
<evidence type="ECO:0000256" key="8">
    <source>
        <dbReference type="ARBA" id="ARBA00045608"/>
    </source>
</evidence>
<dbReference type="PANTHER" id="PTHR13085:SF0">
    <property type="entry name" value="SIGNAL PEPTIDASE COMPLEX SUBUNIT 2"/>
    <property type="match status" value="1"/>
</dbReference>
<dbReference type="Proteomes" id="UP001439008">
    <property type="component" value="Unassembled WGS sequence"/>
</dbReference>
<evidence type="ECO:0000313" key="10">
    <source>
        <dbReference type="EMBL" id="MES1918151.1"/>
    </source>
</evidence>
<gene>
    <name evidence="10" type="ORF">MHBO_000161</name>
</gene>
<comment type="caution">
    <text evidence="10">The sequence shown here is derived from an EMBL/GenBank/DDBJ whole genome shotgun (WGS) entry which is preliminary data.</text>
</comment>
<comment type="similarity">
    <text evidence="2 9">Belongs to the SPCS2 family.</text>
</comment>
<comment type="function">
    <text evidence="8 9">Component of the signal peptidase complex (SPC) which catalyzes the cleavage of N-terminal signal sequences from nascent proteins as they are translocated into the lumen of the endoplasmic reticulum. Enhances the enzymatic activity of SPC and facilitates the interactions between different components of the translocation site.</text>
</comment>
<evidence type="ECO:0000256" key="7">
    <source>
        <dbReference type="ARBA" id="ARBA00023136"/>
    </source>
</evidence>